<accession>A0A5C6ADK6</accession>
<dbReference type="EMBL" id="SJPM01000004">
    <property type="protein sequence ID" value="TWT97486.1"/>
    <property type="molecule type" value="Genomic_DNA"/>
</dbReference>
<evidence type="ECO:0000313" key="1">
    <source>
        <dbReference type="EMBL" id="TWT97486.1"/>
    </source>
</evidence>
<comment type="caution">
    <text evidence="1">The sequence shown here is derived from an EMBL/GenBank/DDBJ whole genome shotgun (WGS) entry which is preliminary data.</text>
</comment>
<protein>
    <submittedName>
        <fullName evidence="1">Uncharacterized protein</fullName>
    </submittedName>
</protein>
<gene>
    <name evidence="1" type="ORF">Pla100_26400</name>
</gene>
<evidence type="ECO:0000313" key="2">
    <source>
        <dbReference type="Proteomes" id="UP000316213"/>
    </source>
</evidence>
<dbReference type="Proteomes" id="UP000316213">
    <property type="component" value="Unassembled WGS sequence"/>
</dbReference>
<name>A0A5C6ADK6_9BACT</name>
<organism evidence="1 2">
    <name type="scientific">Neorhodopirellula pilleata</name>
    <dbReference type="NCBI Taxonomy" id="2714738"/>
    <lineage>
        <taxon>Bacteria</taxon>
        <taxon>Pseudomonadati</taxon>
        <taxon>Planctomycetota</taxon>
        <taxon>Planctomycetia</taxon>
        <taxon>Pirellulales</taxon>
        <taxon>Pirellulaceae</taxon>
        <taxon>Neorhodopirellula</taxon>
    </lineage>
</organism>
<dbReference type="AlphaFoldDB" id="A0A5C6ADK6"/>
<sequence length="92" mass="10591">MRMSVLAFRSKGQAIIQSRKPIAKQRVHSTQASVSIAQTNRRCGLKPIQTLSYREILIDFTSVFINPTWSLWIPLGQFQPFADANEVRFKLR</sequence>
<keyword evidence="2" id="KW-1185">Reference proteome</keyword>
<reference evidence="1 2" key="1">
    <citation type="submission" date="2019-02" db="EMBL/GenBank/DDBJ databases">
        <title>Deep-cultivation of Planctomycetes and their phenomic and genomic characterization uncovers novel biology.</title>
        <authorList>
            <person name="Wiegand S."/>
            <person name="Jogler M."/>
            <person name="Boedeker C."/>
            <person name="Pinto D."/>
            <person name="Vollmers J."/>
            <person name="Rivas-Marin E."/>
            <person name="Kohn T."/>
            <person name="Peeters S.H."/>
            <person name="Heuer A."/>
            <person name="Rast P."/>
            <person name="Oberbeckmann S."/>
            <person name="Bunk B."/>
            <person name="Jeske O."/>
            <person name="Meyerdierks A."/>
            <person name="Storesund J.E."/>
            <person name="Kallscheuer N."/>
            <person name="Luecker S."/>
            <person name="Lage O.M."/>
            <person name="Pohl T."/>
            <person name="Merkel B.J."/>
            <person name="Hornburger P."/>
            <person name="Mueller R.-W."/>
            <person name="Bruemmer F."/>
            <person name="Labrenz M."/>
            <person name="Spormann A.M."/>
            <person name="Op Den Camp H."/>
            <person name="Overmann J."/>
            <person name="Amann R."/>
            <person name="Jetten M.S.M."/>
            <person name="Mascher T."/>
            <person name="Medema M.H."/>
            <person name="Devos D.P."/>
            <person name="Kaster A.-K."/>
            <person name="Ovreas L."/>
            <person name="Rohde M."/>
            <person name="Galperin M.Y."/>
            <person name="Jogler C."/>
        </authorList>
    </citation>
    <scope>NUCLEOTIDE SEQUENCE [LARGE SCALE GENOMIC DNA]</scope>
    <source>
        <strain evidence="1 2">Pla100</strain>
    </source>
</reference>
<proteinExistence type="predicted"/>